<proteinExistence type="predicted"/>
<keyword evidence="3" id="KW-1185">Reference proteome</keyword>
<accession>A0A1M5GSL8</accession>
<dbReference type="Pfam" id="PF12771">
    <property type="entry name" value="SusD-like_2"/>
    <property type="match status" value="1"/>
</dbReference>
<dbReference type="STRING" id="1194090.SAMN05443144_11823"/>
<evidence type="ECO:0000313" key="2">
    <source>
        <dbReference type="EMBL" id="SHG06790.1"/>
    </source>
</evidence>
<dbReference type="Gene3D" id="1.25.40.390">
    <property type="match status" value="1"/>
</dbReference>
<evidence type="ECO:0000256" key="1">
    <source>
        <dbReference type="SAM" id="SignalP"/>
    </source>
</evidence>
<name>A0A1M5GSL8_9BACT</name>
<gene>
    <name evidence="2" type="ORF">SAMN05443144_11823</name>
</gene>
<dbReference type="InterPro" id="IPR011990">
    <property type="entry name" value="TPR-like_helical_dom_sf"/>
</dbReference>
<organism evidence="2 3">
    <name type="scientific">Fodinibius roseus</name>
    <dbReference type="NCBI Taxonomy" id="1194090"/>
    <lineage>
        <taxon>Bacteria</taxon>
        <taxon>Pseudomonadati</taxon>
        <taxon>Balneolota</taxon>
        <taxon>Balneolia</taxon>
        <taxon>Balneolales</taxon>
        <taxon>Balneolaceae</taxon>
        <taxon>Fodinibius</taxon>
    </lineage>
</organism>
<feature type="chain" id="PRO_5012002373" evidence="1">
    <location>
        <begin position="24"/>
        <end position="473"/>
    </location>
</feature>
<dbReference type="SUPFAM" id="SSF48452">
    <property type="entry name" value="TPR-like"/>
    <property type="match status" value="1"/>
</dbReference>
<reference evidence="2 3" key="1">
    <citation type="submission" date="2016-11" db="EMBL/GenBank/DDBJ databases">
        <authorList>
            <person name="Jaros S."/>
            <person name="Januszkiewicz K."/>
            <person name="Wedrychowicz H."/>
        </authorList>
    </citation>
    <scope>NUCLEOTIDE SEQUENCE [LARGE SCALE GENOMIC DNA]</scope>
    <source>
        <strain evidence="2 3">DSM 21986</strain>
    </source>
</reference>
<dbReference type="InterPro" id="IPR041662">
    <property type="entry name" value="SusD-like_2"/>
</dbReference>
<evidence type="ECO:0000313" key="3">
    <source>
        <dbReference type="Proteomes" id="UP000184041"/>
    </source>
</evidence>
<dbReference type="RefSeq" id="WP_073066422.1">
    <property type="nucleotide sequence ID" value="NZ_FQUS01000018.1"/>
</dbReference>
<protein>
    <submittedName>
        <fullName evidence="2">Starch-binding associating with outer membrane</fullName>
    </submittedName>
</protein>
<dbReference type="Proteomes" id="UP000184041">
    <property type="component" value="Unassembled WGS sequence"/>
</dbReference>
<keyword evidence="1" id="KW-0732">Signal</keyword>
<feature type="signal peptide" evidence="1">
    <location>
        <begin position="1"/>
        <end position="23"/>
    </location>
</feature>
<dbReference type="OrthoDB" id="973072at2"/>
<dbReference type="EMBL" id="FQUS01000018">
    <property type="protein sequence ID" value="SHG06790.1"/>
    <property type="molecule type" value="Genomic_DNA"/>
</dbReference>
<dbReference type="PROSITE" id="PS51257">
    <property type="entry name" value="PROKAR_LIPOPROTEIN"/>
    <property type="match status" value="1"/>
</dbReference>
<sequence length="473" mass="53313">MKFTKQKYSVLLFAFTFVLLVSCDDEIMDNINENKNSPTEASISLFLPQATMSTIHGVAGDGAGEYASFFVEHATNVHLNDREPFNINSTVWSRVYSTLNDLDYIIKRGADGGIEEGHYVEVGIAKILYAYTLSIGTDLFGEIPHSEALEGSENRSPGFDSQQEIYTFLQNYLDEAITDLDRGTLGNPSNTDLIFGGNTEMWKKTAYALKARLYNRLSNINPQLSAEDALNALDNAFASEDENLIFDGYLSGTTNDNPWAGWQKTEQTYAISETILEVMNDFTVSGFRDPRAELWFTQIGDEYIGAPPRQAETDLTHSMYSAPSEENVLYDEAPQPMLTYDEMKFIEAEAQLRLGNRFEANKAYEEAVRVACRRAGVSEEDINAYISQGEVFPGANNLELNHIIRQKYISFWMFQSIEAYNDVRRTGIIEMNAPQGLPLRLAYPPSEVNRNPNTPSEIDDNTIYEIPVWWAES</sequence>
<dbReference type="AlphaFoldDB" id="A0A1M5GSL8"/>